<organism evidence="18 19">
    <name type="scientific">Granulicella mallensis</name>
    <dbReference type="NCBI Taxonomy" id="940614"/>
    <lineage>
        <taxon>Bacteria</taxon>
        <taxon>Pseudomonadati</taxon>
        <taxon>Acidobacteriota</taxon>
        <taxon>Terriglobia</taxon>
        <taxon>Terriglobales</taxon>
        <taxon>Acidobacteriaceae</taxon>
        <taxon>Granulicella</taxon>
    </lineage>
</organism>
<dbReference type="SUPFAM" id="SSF56796">
    <property type="entry name" value="Dehydroquinate synthase-like"/>
    <property type="match status" value="1"/>
</dbReference>
<dbReference type="GO" id="GO:0008652">
    <property type="term" value="P:amino acid biosynthetic process"/>
    <property type="evidence" value="ECO:0007669"/>
    <property type="project" value="UniProtKB-KW"/>
</dbReference>
<evidence type="ECO:0000256" key="5">
    <source>
        <dbReference type="ARBA" id="ARBA00004661"/>
    </source>
</evidence>
<evidence type="ECO:0000256" key="6">
    <source>
        <dbReference type="ARBA" id="ARBA00013031"/>
    </source>
</evidence>
<dbReference type="GO" id="GO:0005737">
    <property type="term" value="C:cytoplasm"/>
    <property type="evidence" value="ECO:0007669"/>
    <property type="project" value="UniProtKB-SubCell"/>
</dbReference>
<keyword evidence="15" id="KW-0812">Transmembrane</keyword>
<evidence type="ECO:0000256" key="2">
    <source>
        <dbReference type="ARBA" id="ARBA00001911"/>
    </source>
</evidence>
<comment type="similarity">
    <text evidence="14">Belongs to the sugar phosphate cyclases superfamily. Dehydroquinate synthase family.</text>
</comment>
<dbReference type="InterPro" id="IPR030960">
    <property type="entry name" value="DHQS/DOIS_N"/>
</dbReference>
<comment type="cofactor">
    <cofactor evidence="3">
        <name>Zn(2+)</name>
        <dbReference type="ChEBI" id="CHEBI:29105"/>
    </cofactor>
</comment>
<dbReference type="UniPathway" id="UPA00053">
    <property type="reaction ID" value="UER00085"/>
</dbReference>
<comment type="cofactor">
    <cofactor evidence="2 14">
        <name>NAD(+)</name>
        <dbReference type="ChEBI" id="CHEBI:57540"/>
    </cofactor>
</comment>
<keyword evidence="8 14" id="KW-0479">Metal-binding</keyword>
<feature type="binding site" evidence="14">
    <location>
        <position position="149"/>
    </location>
    <ligand>
        <name>NAD(+)</name>
        <dbReference type="ChEBI" id="CHEBI:57540"/>
    </ligand>
</feature>
<keyword evidence="9 14" id="KW-0547">Nucleotide-binding</keyword>
<dbReference type="InterPro" id="IPR056179">
    <property type="entry name" value="DHQS_C"/>
</dbReference>
<dbReference type="InterPro" id="IPR050071">
    <property type="entry name" value="Dehydroquinate_synthase"/>
</dbReference>
<comment type="subcellular location">
    <subcellularLocation>
        <location evidence="14">Cytoplasm</location>
    </subcellularLocation>
</comment>
<gene>
    <name evidence="14" type="primary">aroB</name>
    <name evidence="18" type="ORF">HDF15_002614</name>
</gene>
<feature type="domain" description="3-dehydroquinate synthase N-terminal" evidence="16">
    <location>
        <begin position="75"/>
        <end position="186"/>
    </location>
</feature>
<dbReference type="GO" id="GO:0003856">
    <property type="term" value="F:3-dehydroquinate synthase activity"/>
    <property type="evidence" value="ECO:0007669"/>
    <property type="project" value="UniProtKB-UniRule"/>
</dbReference>
<dbReference type="GO" id="GO:0009423">
    <property type="term" value="P:chorismate biosynthetic process"/>
    <property type="evidence" value="ECO:0007669"/>
    <property type="project" value="UniProtKB-UniRule"/>
</dbReference>
<evidence type="ECO:0000256" key="13">
    <source>
        <dbReference type="ARBA" id="ARBA00023239"/>
    </source>
</evidence>
<comment type="caution">
    <text evidence="18">The sequence shown here is derived from an EMBL/GenBank/DDBJ whole genome shotgun (WGS) entry which is preliminary data.</text>
</comment>
<comment type="pathway">
    <text evidence="5 14">Metabolic intermediate biosynthesis; chorismate biosynthesis; chorismate from D-erythrose 4-phosphate and phosphoenolpyruvate: step 2/7.</text>
</comment>
<evidence type="ECO:0000256" key="11">
    <source>
        <dbReference type="ARBA" id="ARBA00023027"/>
    </source>
</evidence>
<evidence type="ECO:0000313" key="18">
    <source>
        <dbReference type="EMBL" id="MBB5064260.1"/>
    </source>
</evidence>
<protein>
    <recommendedName>
        <fullName evidence="6 14">3-dehydroquinate synthase</fullName>
        <shortName evidence="14">DHQS</shortName>
        <ecNumber evidence="6 14">4.2.3.4</ecNumber>
    </recommendedName>
</protein>
<feature type="domain" description="3-dehydroquinate synthase C-terminal" evidence="17">
    <location>
        <begin position="188"/>
        <end position="330"/>
    </location>
</feature>
<evidence type="ECO:0000256" key="12">
    <source>
        <dbReference type="ARBA" id="ARBA00023141"/>
    </source>
</evidence>
<dbReference type="NCBIfam" id="TIGR01357">
    <property type="entry name" value="aroB"/>
    <property type="match status" value="1"/>
</dbReference>
<keyword evidence="11 14" id="KW-0520">NAD</keyword>
<evidence type="ECO:0000259" key="17">
    <source>
        <dbReference type="Pfam" id="PF24621"/>
    </source>
</evidence>
<keyword evidence="14" id="KW-0170">Cobalt</keyword>
<keyword evidence="10 14" id="KW-0862">Zinc</keyword>
<dbReference type="Proteomes" id="UP000584867">
    <property type="component" value="Unassembled WGS sequence"/>
</dbReference>
<evidence type="ECO:0000256" key="4">
    <source>
        <dbReference type="ARBA" id="ARBA00003485"/>
    </source>
</evidence>
<evidence type="ECO:0000256" key="7">
    <source>
        <dbReference type="ARBA" id="ARBA00022605"/>
    </source>
</evidence>
<keyword evidence="7 14" id="KW-0028">Amino-acid biosynthesis</keyword>
<dbReference type="GO" id="GO:0000166">
    <property type="term" value="F:nucleotide binding"/>
    <property type="evidence" value="ECO:0007669"/>
    <property type="project" value="UniProtKB-KW"/>
</dbReference>
<keyword evidence="13 14" id="KW-0456">Lyase</keyword>
<dbReference type="GO" id="GO:0046872">
    <property type="term" value="F:metal ion binding"/>
    <property type="evidence" value="ECO:0007669"/>
    <property type="project" value="UniProtKB-KW"/>
</dbReference>
<evidence type="ECO:0000256" key="8">
    <source>
        <dbReference type="ARBA" id="ARBA00022723"/>
    </source>
</evidence>
<dbReference type="EMBL" id="JACHIO010000010">
    <property type="protein sequence ID" value="MBB5064260.1"/>
    <property type="molecule type" value="Genomic_DNA"/>
</dbReference>
<keyword evidence="15" id="KW-0472">Membrane</keyword>
<dbReference type="GO" id="GO:0009073">
    <property type="term" value="P:aromatic amino acid family biosynthetic process"/>
    <property type="evidence" value="ECO:0007669"/>
    <property type="project" value="UniProtKB-KW"/>
</dbReference>
<comment type="catalytic activity">
    <reaction evidence="1 14">
        <text>7-phospho-2-dehydro-3-deoxy-D-arabino-heptonate = 3-dehydroquinate + phosphate</text>
        <dbReference type="Rhea" id="RHEA:21968"/>
        <dbReference type="ChEBI" id="CHEBI:32364"/>
        <dbReference type="ChEBI" id="CHEBI:43474"/>
        <dbReference type="ChEBI" id="CHEBI:58394"/>
        <dbReference type="EC" id="4.2.3.4"/>
    </reaction>
</comment>
<dbReference type="PANTHER" id="PTHR43622">
    <property type="entry name" value="3-DEHYDROQUINATE SYNTHASE"/>
    <property type="match status" value="1"/>
</dbReference>
<feature type="binding site" evidence="14">
    <location>
        <begin position="112"/>
        <end position="116"/>
    </location>
    <ligand>
        <name>NAD(+)</name>
        <dbReference type="ChEBI" id="CHEBI:57540"/>
    </ligand>
</feature>
<feature type="binding site" evidence="14">
    <location>
        <position position="158"/>
    </location>
    <ligand>
        <name>NAD(+)</name>
        <dbReference type="ChEBI" id="CHEBI:57540"/>
    </ligand>
</feature>
<sequence>MSNNTKIAVRTASSTYEVEIGSDLLPHIGARVDSLLNGGLSAGKQRVFVVTSPEIWKLHGERLASGFPFAPVLLSVPAGEQHKRLATVERLAEEMAQHGADRDSILLAFGGGVIGDMTGFLAAMYMRGIRYVQVPTTLLAQVDSSIGGKTGVNLAAGKNLAGAFHHPLAVYADTSILSSLPPAELRAGLQESVKAGIIRDRALFDFLDTESAAVLRGDRDALTRVVADSVRVKADVVSADERELGLRMILNLGHTLGHAIEAATQYKQLLHGEAIAWGMIAATGIAAHRNLITADEAAQIERVVRAYGPLRSFTTNATELVALTAKDKKNRSGARSFVLPLGIGDATVVRDVSEAELLEAAAAMMSEVNSLQVTA</sequence>
<name>A0A7W7ZQH1_9BACT</name>
<accession>A0A7W7ZQH1</accession>
<comment type="function">
    <text evidence="4 14">Catalyzes the conversion of 3-deoxy-D-arabino-heptulosonate 7-phosphate (DAHP) to dehydroquinate (DHQ).</text>
</comment>
<dbReference type="AlphaFoldDB" id="A0A7W7ZQH1"/>
<evidence type="ECO:0000256" key="10">
    <source>
        <dbReference type="ARBA" id="ARBA00022833"/>
    </source>
</evidence>
<dbReference type="FunFam" id="3.40.50.1970:FF:000007">
    <property type="entry name" value="Pentafunctional AROM polypeptide"/>
    <property type="match status" value="1"/>
</dbReference>
<comment type="caution">
    <text evidence="14">Lacks conserved residue(s) required for the propagation of feature annotation.</text>
</comment>
<dbReference type="RefSeq" id="WP_184256036.1">
    <property type="nucleotide sequence ID" value="NZ_JACHIO010000010.1"/>
</dbReference>
<feature type="binding site" evidence="14">
    <location>
        <position position="191"/>
    </location>
    <ligand>
        <name>Zn(2+)</name>
        <dbReference type="ChEBI" id="CHEBI:29105"/>
    </ligand>
</feature>
<dbReference type="InterPro" id="IPR016037">
    <property type="entry name" value="DHQ_synth_AroB"/>
</dbReference>
<dbReference type="HAMAP" id="MF_00110">
    <property type="entry name" value="DHQ_synthase"/>
    <property type="match status" value="1"/>
</dbReference>
<dbReference type="Gene3D" id="3.40.50.1970">
    <property type="match status" value="1"/>
</dbReference>
<feature type="transmembrane region" description="Helical" evidence="15">
    <location>
        <begin position="105"/>
        <end position="126"/>
    </location>
</feature>
<comment type="cofactor">
    <cofactor evidence="14">
        <name>Co(2+)</name>
        <dbReference type="ChEBI" id="CHEBI:48828"/>
    </cofactor>
    <cofactor evidence="14">
        <name>Zn(2+)</name>
        <dbReference type="ChEBI" id="CHEBI:29105"/>
    </cofactor>
    <text evidence="14">Binds 1 divalent metal cation per subunit. Can use either Co(2+) or Zn(2+).</text>
</comment>
<reference evidence="18 19" key="1">
    <citation type="submission" date="2020-08" db="EMBL/GenBank/DDBJ databases">
        <title>Genomic Encyclopedia of Type Strains, Phase IV (KMG-V): Genome sequencing to study the core and pangenomes of soil and plant-associated prokaryotes.</title>
        <authorList>
            <person name="Whitman W."/>
        </authorList>
    </citation>
    <scope>NUCLEOTIDE SEQUENCE [LARGE SCALE GENOMIC DNA]</scope>
    <source>
        <strain evidence="18 19">X5P3</strain>
    </source>
</reference>
<dbReference type="PANTHER" id="PTHR43622:SF7">
    <property type="entry name" value="3-DEHYDROQUINATE SYNTHASE, CHLOROPLASTIC"/>
    <property type="match status" value="1"/>
</dbReference>
<evidence type="ECO:0000259" key="16">
    <source>
        <dbReference type="Pfam" id="PF01761"/>
    </source>
</evidence>
<evidence type="ECO:0000256" key="15">
    <source>
        <dbReference type="SAM" id="Phobius"/>
    </source>
</evidence>
<evidence type="ECO:0000256" key="9">
    <source>
        <dbReference type="ARBA" id="ARBA00022741"/>
    </source>
</evidence>
<dbReference type="Pfam" id="PF01761">
    <property type="entry name" value="DHQ_synthase"/>
    <property type="match status" value="1"/>
</dbReference>
<dbReference type="Gene3D" id="1.20.1090.10">
    <property type="entry name" value="Dehydroquinate synthase-like - alpha domain"/>
    <property type="match status" value="1"/>
</dbReference>
<feature type="binding site" evidence="14">
    <location>
        <begin position="136"/>
        <end position="137"/>
    </location>
    <ligand>
        <name>NAD(+)</name>
        <dbReference type="ChEBI" id="CHEBI:57540"/>
    </ligand>
</feature>
<dbReference type="Pfam" id="PF24621">
    <property type="entry name" value="DHQS_C"/>
    <property type="match status" value="1"/>
</dbReference>
<evidence type="ECO:0000256" key="14">
    <source>
        <dbReference type="HAMAP-Rule" id="MF_00110"/>
    </source>
</evidence>
<evidence type="ECO:0000256" key="1">
    <source>
        <dbReference type="ARBA" id="ARBA00001393"/>
    </source>
</evidence>
<proteinExistence type="inferred from homology"/>
<dbReference type="CDD" id="cd08195">
    <property type="entry name" value="DHQS"/>
    <property type="match status" value="1"/>
</dbReference>
<keyword evidence="14" id="KW-0963">Cytoplasm</keyword>
<keyword evidence="12 14" id="KW-0057">Aromatic amino acid biosynthesis</keyword>
<evidence type="ECO:0000256" key="3">
    <source>
        <dbReference type="ARBA" id="ARBA00001947"/>
    </source>
</evidence>
<keyword evidence="15" id="KW-1133">Transmembrane helix</keyword>
<evidence type="ECO:0000313" key="19">
    <source>
        <dbReference type="Proteomes" id="UP000584867"/>
    </source>
</evidence>
<dbReference type="EC" id="4.2.3.4" evidence="6 14"/>
<feature type="binding site" evidence="14">
    <location>
        <position position="271"/>
    </location>
    <ligand>
        <name>Zn(2+)</name>
        <dbReference type="ChEBI" id="CHEBI:29105"/>
    </ligand>
</feature>
<feature type="binding site" evidence="14">
    <location>
        <position position="254"/>
    </location>
    <ligand>
        <name>Zn(2+)</name>
        <dbReference type="ChEBI" id="CHEBI:29105"/>
    </ligand>
</feature>